<dbReference type="GO" id="GO:0005829">
    <property type="term" value="C:cytosol"/>
    <property type="evidence" value="ECO:0007669"/>
    <property type="project" value="TreeGrafter"/>
</dbReference>
<protein>
    <recommendedName>
        <fullName evidence="1">Protein kinase domain-containing protein</fullName>
    </recommendedName>
</protein>
<dbReference type="GO" id="GO:0010506">
    <property type="term" value="P:regulation of autophagy"/>
    <property type="evidence" value="ECO:0007669"/>
    <property type="project" value="InterPro"/>
</dbReference>
<comment type="caution">
    <text evidence="2">The sequence shown here is derived from an EMBL/GenBank/DDBJ whole genome shotgun (WGS) entry which is preliminary data.</text>
</comment>
<dbReference type="PROSITE" id="PS50011">
    <property type="entry name" value="PROTEIN_KINASE_DOM"/>
    <property type="match status" value="1"/>
</dbReference>
<feature type="domain" description="Protein kinase" evidence="1">
    <location>
        <begin position="58"/>
        <end position="225"/>
    </location>
</feature>
<reference evidence="2 3" key="1">
    <citation type="journal article" date="2022" name="Nat. Genet.">
        <title>Improved pea reference genome and pan-genome highlight genomic features and evolutionary characteristics.</title>
        <authorList>
            <person name="Yang T."/>
            <person name="Liu R."/>
            <person name="Luo Y."/>
            <person name="Hu S."/>
            <person name="Wang D."/>
            <person name="Wang C."/>
            <person name="Pandey M.K."/>
            <person name="Ge S."/>
            <person name="Xu Q."/>
            <person name="Li N."/>
            <person name="Li G."/>
            <person name="Huang Y."/>
            <person name="Saxena R.K."/>
            <person name="Ji Y."/>
            <person name="Li M."/>
            <person name="Yan X."/>
            <person name="He Y."/>
            <person name="Liu Y."/>
            <person name="Wang X."/>
            <person name="Xiang C."/>
            <person name="Varshney R.K."/>
            <person name="Ding H."/>
            <person name="Gao S."/>
            <person name="Zong X."/>
        </authorList>
    </citation>
    <scope>NUCLEOTIDE SEQUENCE [LARGE SCALE GENOMIC DNA]</scope>
    <source>
        <strain evidence="2 3">cv. Zhongwan 6</strain>
    </source>
</reference>
<organism evidence="2 3">
    <name type="scientific">Pisum sativum</name>
    <name type="common">Garden pea</name>
    <name type="synonym">Lathyrus oleraceus</name>
    <dbReference type="NCBI Taxonomy" id="3888"/>
    <lineage>
        <taxon>Eukaryota</taxon>
        <taxon>Viridiplantae</taxon>
        <taxon>Streptophyta</taxon>
        <taxon>Embryophyta</taxon>
        <taxon>Tracheophyta</taxon>
        <taxon>Spermatophyta</taxon>
        <taxon>Magnoliopsida</taxon>
        <taxon>eudicotyledons</taxon>
        <taxon>Gunneridae</taxon>
        <taxon>Pentapetalae</taxon>
        <taxon>rosids</taxon>
        <taxon>fabids</taxon>
        <taxon>Fabales</taxon>
        <taxon>Fabaceae</taxon>
        <taxon>Papilionoideae</taxon>
        <taxon>50 kb inversion clade</taxon>
        <taxon>NPAAA clade</taxon>
        <taxon>Hologalegina</taxon>
        <taxon>IRL clade</taxon>
        <taxon>Fabeae</taxon>
        <taxon>Lathyrus</taxon>
    </lineage>
</organism>
<evidence type="ECO:0000313" key="2">
    <source>
        <dbReference type="EMBL" id="KAI5405083.1"/>
    </source>
</evidence>
<dbReference type="InterPro" id="IPR045269">
    <property type="entry name" value="Atg1-like"/>
</dbReference>
<dbReference type="Gene3D" id="1.10.510.10">
    <property type="entry name" value="Transferase(Phosphotransferase) domain 1"/>
    <property type="match status" value="1"/>
</dbReference>
<name>A0A9D5AED4_PEA</name>
<dbReference type="InterPro" id="IPR011009">
    <property type="entry name" value="Kinase-like_dom_sf"/>
</dbReference>
<gene>
    <name evidence="2" type="ORF">KIW84_052020</name>
</gene>
<dbReference type="EMBL" id="JAMSHJ010000005">
    <property type="protein sequence ID" value="KAI5405083.1"/>
    <property type="molecule type" value="Genomic_DNA"/>
</dbReference>
<dbReference type="GO" id="GO:0005776">
    <property type="term" value="C:autophagosome"/>
    <property type="evidence" value="ECO:0007669"/>
    <property type="project" value="TreeGrafter"/>
</dbReference>
<proteinExistence type="predicted"/>
<dbReference type="GO" id="GO:0000407">
    <property type="term" value="C:phagophore assembly site"/>
    <property type="evidence" value="ECO:0007669"/>
    <property type="project" value="TreeGrafter"/>
</dbReference>
<dbReference type="GO" id="GO:0004674">
    <property type="term" value="F:protein serine/threonine kinase activity"/>
    <property type="evidence" value="ECO:0007669"/>
    <property type="project" value="InterPro"/>
</dbReference>
<dbReference type="GO" id="GO:0000045">
    <property type="term" value="P:autophagosome assembly"/>
    <property type="evidence" value="ECO:0007669"/>
    <property type="project" value="TreeGrafter"/>
</dbReference>
<dbReference type="PANTHER" id="PTHR24348:SF53">
    <property type="entry name" value="SERINE_THREONINE-PROTEIN KINASE ATG1T"/>
    <property type="match status" value="1"/>
</dbReference>
<accession>A0A9D5AED4</accession>
<sequence>MDSFLEQRQRGLSWALKNAVEEVASVDVSRKSGLYGREHLPFVSTVVEWMLKGSTDKTLLRKLIGGNEFSRRYWVGTCEAAPKPFGIRACCFSCDVTNGESSARLREAELRPSGQHVAVKQVFLSKLNPRLKSSLDCEINLLSSVNQANIVHLLHFFQGDGCVYLVLEFCTGGSLASYIQYHGRVRQLTATIFMQQLGSGVKVLHSHGIICRDLKPGVKLKCTFS</sequence>
<dbReference type="PANTHER" id="PTHR24348">
    <property type="entry name" value="SERINE/THREONINE-PROTEIN KINASE UNC-51-RELATED"/>
    <property type="match status" value="1"/>
</dbReference>
<dbReference type="Pfam" id="PF00069">
    <property type="entry name" value="Pkinase"/>
    <property type="match status" value="1"/>
</dbReference>
<evidence type="ECO:0000313" key="3">
    <source>
        <dbReference type="Proteomes" id="UP001058974"/>
    </source>
</evidence>
<dbReference type="GO" id="GO:0016020">
    <property type="term" value="C:membrane"/>
    <property type="evidence" value="ECO:0007669"/>
    <property type="project" value="TreeGrafter"/>
</dbReference>
<dbReference type="InterPro" id="IPR000719">
    <property type="entry name" value="Prot_kinase_dom"/>
</dbReference>
<dbReference type="Gramene" id="Psat05G0202000-T1">
    <property type="protein sequence ID" value="KAI5405083.1"/>
    <property type="gene ID" value="KIW84_052020"/>
</dbReference>
<keyword evidence="3" id="KW-1185">Reference proteome</keyword>
<dbReference type="SMART" id="SM00220">
    <property type="entry name" value="S_TKc"/>
    <property type="match status" value="1"/>
</dbReference>
<dbReference type="SUPFAM" id="SSF56112">
    <property type="entry name" value="Protein kinase-like (PK-like)"/>
    <property type="match status" value="1"/>
</dbReference>
<evidence type="ECO:0000259" key="1">
    <source>
        <dbReference type="PROSITE" id="PS50011"/>
    </source>
</evidence>
<dbReference type="AlphaFoldDB" id="A0A9D5AED4"/>
<dbReference type="Proteomes" id="UP001058974">
    <property type="component" value="Chromosome 5"/>
</dbReference>
<dbReference type="GO" id="GO:0005524">
    <property type="term" value="F:ATP binding"/>
    <property type="evidence" value="ECO:0007669"/>
    <property type="project" value="InterPro"/>
</dbReference>